<dbReference type="GO" id="GO:0046306">
    <property type="term" value="P:alkanesulfonate catabolic process"/>
    <property type="evidence" value="ECO:0007669"/>
    <property type="project" value="TreeGrafter"/>
</dbReference>
<sequence length="274" mass="30015">MTTNTSRPVRIGIQIAPQHSDYTTIRDTLRQLEELGVDIAFNWDHFYPLSGDPAGLHFEGWSMLAAWAEQTSTIEFGPLVTCNSYRNPDLLADMARTVDHISAKTPGAEGRLVFGIGSGWFERDYDEYGYEFGTAGQRLDALGEALPRIEARWGKLNPAPTRKIPVLIGGGGEKKTLKLVAKHATIWHSFSDVPTLRHKLEVLRAHASDVGRDVSEIEISNDVKLTGAFGSADAAVLDEKTEAGVTLFTLGITGPSIDLGPVKDLLAWRDEKNS</sequence>
<evidence type="ECO:0000256" key="3">
    <source>
        <dbReference type="ARBA" id="ARBA00023002"/>
    </source>
</evidence>
<dbReference type="AlphaFoldDB" id="A0A1X7I1S2"/>
<dbReference type="RefSeq" id="WP_085481948.1">
    <property type="nucleotide sequence ID" value="NZ_FXAY01000001.1"/>
</dbReference>
<keyword evidence="2" id="KW-0288">FMN</keyword>
<dbReference type="EMBL" id="FXAY01000001">
    <property type="protein sequence ID" value="SMG08264.1"/>
    <property type="molecule type" value="Genomic_DNA"/>
</dbReference>
<dbReference type="CDD" id="cd01097">
    <property type="entry name" value="Tetrahydromethanopterin_reductase"/>
    <property type="match status" value="1"/>
</dbReference>
<dbReference type="Pfam" id="PF00296">
    <property type="entry name" value="Bac_luciferase"/>
    <property type="match status" value="1"/>
</dbReference>
<dbReference type="STRING" id="150121.SAMN06296010_0109"/>
<dbReference type="SUPFAM" id="SSF51679">
    <property type="entry name" value="Bacterial luciferase-like"/>
    <property type="match status" value="1"/>
</dbReference>
<proteinExistence type="predicted"/>
<feature type="domain" description="Luciferase-like" evidence="5">
    <location>
        <begin position="17"/>
        <end position="220"/>
    </location>
</feature>
<dbReference type="InterPro" id="IPR011251">
    <property type="entry name" value="Luciferase-like_dom"/>
</dbReference>
<dbReference type="InterPro" id="IPR036661">
    <property type="entry name" value="Luciferase-like_sf"/>
</dbReference>
<dbReference type="InterPro" id="IPR022480">
    <property type="entry name" value="F420_MSMEG2906"/>
</dbReference>
<evidence type="ECO:0000313" key="6">
    <source>
        <dbReference type="EMBL" id="SMG08264.1"/>
    </source>
</evidence>
<organism evidence="6 7">
    <name type="scientific">Agreia pratensis</name>
    <dbReference type="NCBI Taxonomy" id="150121"/>
    <lineage>
        <taxon>Bacteria</taxon>
        <taxon>Bacillati</taxon>
        <taxon>Actinomycetota</taxon>
        <taxon>Actinomycetes</taxon>
        <taxon>Micrococcales</taxon>
        <taxon>Microbacteriaceae</taxon>
        <taxon>Agreia</taxon>
    </lineage>
</organism>
<reference evidence="7" key="1">
    <citation type="submission" date="2017-04" db="EMBL/GenBank/DDBJ databases">
        <authorList>
            <person name="Varghese N."/>
            <person name="Submissions S."/>
        </authorList>
    </citation>
    <scope>NUCLEOTIDE SEQUENCE [LARGE SCALE GENOMIC DNA]</scope>
    <source>
        <strain evidence="7">VKM Ac-2510</strain>
    </source>
</reference>
<evidence type="ECO:0000256" key="4">
    <source>
        <dbReference type="ARBA" id="ARBA00023033"/>
    </source>
</evidence>
<dbReference type="GO" id="GO:0008726">
    <property type="term" value="F:alkanesulfonate monooxygenase activity"/>
    <property type="evidence" value="ECO:0007669"/>
    <property type="project" value="TreeGrafter"/>
</dbReference>
<name>A0A1X7I1S2_9MICO</name>
<dbReference type="PANTHER" id="PTHR42847:SF8">
    <property type="entry name" value="CONSERVED PROTEIN"/>
    <property type="match status" value="1"/>
</dbReference>
<keyword evidence="7" id="KW-1185">Reference proteome</keyword>
<keyword evidence="1" id="KW-0285">Flavoprotein</keyword>
<dbReference type="NCBIfam" id="TIGR03856">
    <property type="entry name" value="F420_MSMEG_2906"/>
    <property type="match status" value="1"/>
</dbReference>
<keyword evidence="3" id="KW-0560">Oxidoreductase</keyword>
<dbReference type="InterPro" id="IPR050172">
    <property type="entry name" value="SsuD_RutA_monooxygenase"/>
</dbReference>
<dbReference type="OrthoDB" id="143323at2"/>
<evidence type="ECO:0000256" key="2">
    <source>
        <dbReference type="ARBA" id="ARBA00022643"/>
    </source>
</evidence>
<protein>
    <submittedName>
        <fullName evidence="6">Probable F420-dependent oxidoreductase, MSMEG_2906 family</fullName>
    </submittedName>
</protein>
<accession>A0A1X7I1S2</accession>
<dbReference type="Proteomes" id="UP000193244">
    <property type="component" value="Unassembled WGS sequence"/>
</dbReference>
<evidence type="ECO:0000259" key="5">
    <source>
        <dbReference type="Pfam" id="PF00296"/>
    </source>
</evidence>
<evidence type="ECO:0000313" key="7">
    <source>
        <dbReference type="Proteomes" id="UP000193244"/>
    </source>
</evidence>
<evidence type="ECO:0000256" key="1">
    <source>
        <dbReference type="ARBA" id="ARBA00022630"/>
    </source>
</evidence>
<dbReference type="Gene3D" id="3.20.20.30">
    <property type="entry name" value="Luciferase-like domain"/>
    <property type="match status" value="1"/>
</dbReference>
<keyword evidence="4" id="KW-0503">Monooxygenase</keyword>
<gene>
    <name evidence="6" type="ORF">SAMN06296010_0109</name>
</gene>
<dbReference type="PANTHER" id="PTHR42847">
    <property type="entry name" value="ALKANESULFONATE MONOOXYGENASE"/>
    <property type="match status" value="1"/>
</dbReference>